<feature type="compositionally biased region" description="Pro residues" evidence="1">
    <location>
        <begin position="108"/>
        <end position="121"/>
    </location>
</feature>
<feature type="compositionally biased region" description="Low complexity" evidence="1">
    <location>
        <begin position="7"/>
        <end position="19"/>
    </location>
</feature>
<protein>
    <submittedName>
        <fullName evidence="2">Uncharacterized protein</fullName>
    </submittedName>
</protein>
<organism evidence="2 3">
    <name type="scientific">Eragrostis curvula</name>
    <name type="common">weeping love grass</name>
    <dbReference type="NCBI Taxonomy" id="38414"/>
    <lineage>
        <taxon>Eukaryota</taxon>
        <taxon>Viridiplantae</taxon>
        <taxon>Streptophyta</taxon>
        <taxon>Embryophyta</taxon>
        <taxon>Tracheophyta</taxon>
        <taxon>Spermatophyta</taxon>
        <taxon>Magnoliopsida</taxon>
        <taxon>Liliopsida</taxon>
        <taxon>Poales</taxon>
        <taxon>Poaceae</taxon>
        <taxon>PACMAD clade</taxon>
        <taxon>Chloridoideae</taxon>
        <taxon>Eragrostideae</taxon>
        <taxon>Eragrostidinae</taxon>
        <taxon>Eragrostis</taxon>
    </lineage>
</organism>
<evidence type="ECO:0000256" key="1">
    <source>
        <dbReference type="SAM" id="MobiDB-lite"/>
    </source>
</evidence>
<feature type="region of interest" description="Disordered" evidence="1">
    <location>
        <begin position="197"/>
        <end position="243"/>
    </location>
</feature>
<feature type="region of interest" description="Disordered" evidence="1">
    <location>
        <begin position="1"/>
        <end position="124"/>
    </location>
</feature>
<name>A0A5J9TK59_9POAL</name>
<sequence>MPRLARVSSPATPAVSSTSCANHRRPILDSPRDISLRSRTRVAHRASSRHRRRSRRDTRRRHLPTPANNSSPLTLSGPRPPPLPLPSPNSAIPRLFTPDLGKSSPPAVGAPPPLAPSPVSPARPRHVQKHHLTFTDPMRASFSVDDPRKATFTVRRPPPSAIVADLSSPVSPRRPRHASELRLVALHPLDLSPFAADARRTPCRSHPCSPSSSPPSSPSPATSVHPRPLEEELEFDFAEGDED</sequence>
<feature type="compositionally biased region" description="Pro residues" evidence="1">
    <location>
        <begin position="78"/>
        <end position="87"/>
    </location>
</feature>
<dbReference type="Proteomes" id="UP000324897">
    <property type="component" value="Chromosome 3"/>
</dbReference>
<gene>
    <name evidence="2" type="ORF">EJB05_45282</name>
</gene>
<dbReference type="Gramene" id="TVU11682">
    <property type="protein sequence ID" value="TVU11682"/>
    <property type="gene ID" value="EJB05_45282"/>
</dbReference>
<evidence type="ECO:0000313" key="2">
    <source>
        <dbReference type="EMBL" id="TVU11682.1"/>
    </source>
</evidence>
<feature type="non-terminal residue" evidence="2">
    <location>
        <position position="1"/>
    </location>
</feature>
<feature type="compositionally biased region" description="Acidic residues" evidence="1">
    <location>
        <begin position="231"/>
        <end position="243"/>
    </location>
</feature>
<feature type="compositionally biased region" description="Basic and acidic residues" evidence="1">
    <location>
        <begin position="26"/>
        <end position="36"/>
    </location>
</feature>
<dbReference type="PROSITE" id="PS51257">
    <property type="entry name" value="PROKAR_LIPOPROTEIN"/>
    <property type="match status" value="1"/>
</dbReference>
<feature type="compositionally biased region" description="Basic residues" evidence="1">
    <location>
        <begin position="38"/>
        <end position="63"/>
    </location>
</feature>
<reference evidence="2 3" key="1">
    <citation type="journal article" date="2019" name="Sci. Rep.">
        <title>A high-quality genome of Eragrostis curvula grass provides insights into Poaceae evolution and supports new strategies to enhance forage quality.</title>
        <authorList>
            <person name="Carballo J."/>
            <person name="Santos B.A.C.M."/>
            <person name="Zappacosta D."/>
            <person name="Garbus I."/>
            <person name="Selva J.P."/>
            <person name="Gallo C.A."/>
            <person name="Diaz A."/>
            <person name="Albertini E."/>
            <person name="Caccamo M."/>
            <person name="Echenique V."/>
        </authorList>
    </citation>
    <scope>NUCLEOTIDE SEQUENCE [LARGE SCALE GENOMIC DNA]</scope>
    <source>
        <strain evidence="3">cv. Victoria</strain>
        <tissue evidence="2">Leaf</tissue>
    </source>
</reference>
<keyword evidence="3" id="KW-1185">Reference proteome</keyword>
<proteinExistence type="predicted"/>
<dbReference type="EMBL" id="RWGY01000039">
    <property type="protein sequence ID" value="TVU11682.1"/>
    <property type="molecule type" value="Genomic_DNA"/>
</dbReference>
<accession>A0A5J9TK59</accession>
<comment type="caution">
    <text evidence="2">The sequence shown here is derived from an EMBL/GenBank/DDBJ whole genome shotgun (WGS) entry which is preliminary data.</text>
</comment>
<dbReference type="AlphaFoldDB" id="A0A5J9TK59"/>
<evidence type="ECO:0000313" key="3">
    <source>
        <dbReference type="Proteomes" id="UP000324897"/>
    </source>
</evidence>